<dbReference type="EC" id="6.3.2.17" evidence="7"/>
<feature type="domain" description="Mur ligase central" evidence="23">
    <location>
        <begin position="20"/>
        <end position="237"/>
    </location>
</feature>
<evidence type="ECO:0000256" key="16">
    <source>
        <dbReference type="ARBA" id="ARBA00030592"/>
    </source>
</evidence>
<dbReference type="GO" id="GO:0008841">
    <property type="term" value="F:dihydrofolate synthase activity"/>
    <property type="evidence" value="ECO:0007669"/>
    <property type="project" value="UniProtKB-EC"/>
</dbReference>
<dbReference type="InterPro" id="IPR013221">
    <property type="entry name" value="Mur_ligase_cen"/>
</dbReference>
<dbReference type="InterPro" id="IPR004101">
    <property type="entry name" value="Mur_ligase_C"/>
</dbReference>
<evidence type="ECO:0000256" key="1">
    <source>
        <dbReference type="ARBA" id="ARBA00001946"/>
    </source>
</evidence>
<evidence type="ECO:0000256" key="7">
    <source>
        <dbReference type="ARBA" id="ARBA00013025"/>
    </source>
</evidence>
<gene>
    <name evidence="24" type="primary">folC</name>
    <name evidence="24" type="ORF">GCM10011332_15240</name>
</gene>
<dbReference type="FunFam" id="3.40.1190.10:FF:000011">
    <property type="entry name" value="Folylpolyglutamate synthase/dihydrofolate synthase"/>
    <property type="match status" value="1"/>
</dbReference>
<evidence type="ECO:0000256" key="4">
    <source>
        <dbReference type="ARBA" id="ARBA00005150"/>
    </source>
</evidence>
<sequence length="400" mass="44737">MTLLERLDNPQKKLPPTIHVAGTNGKGSTIAFLRAFFESVGYKVHSFTSPHFFNARETVNLAGNEIDEDIYCALLQEVIDANAGAPLTVFEAMTAAAFLAFSRSKGHVLLLETGMGGLGDTTNVIEAPIACAITPISLDHKEFLGESVAEIACHKAGILKKDVPVVIAKQEDEAYHAIRERAKQLNVLMYRERREWFIKKAGERVIFEGWQGIDRAWPRPALIGSHQVQNAGVALACLELVKDRFNFPDEALNNAMRSVHWPGRLERVVLPTFDPKWEIWLDGAHNEAAGKALRRQLKKWDDRPLYLVLGMLKRKDSKPFIREIADVVDHVYTVPIPNQPCKKPERLALNVMDIGATATVCEDLPLALELIKRERKKTGRIVICGSLSLVANFYELQSRT</sequence>
<comment type="similarity">
    <text evidence="5">Belongs to the folylpolyglutamate synthase family.</text>
</comment>
<dbReference type="PROSITE" id="PS01012">
    <property type="entry name" value="FOLYLPOLYGLU_SYNT_2"/>
    <property type="match status" value="1"/>
</dbReference>
<comment type="caution">
    <text evidence="24">The sequence shown here is derived from an EMBL/GenBank/DDBJ whole genome shotgun (WGS) entry which is preliminary data.</text>
</comment>
<dbReference type="PANTHER" id="PTHR11136">
    <property type="entry name" value="FOLYLPOLYGLUTAMATE SYNTHASE-RELATED"/>
    <property type="match status" value="1"/>
</dbReference>
<comment type="catalytic activity">
    <reaction evidence="18">
        <text>(6S)-5,6,7,8-tetrahydrofolyl-(gamma-L-Glu)(n) + L-glutamate + ATP = (6S)-5,6,7,8-tetrahydrofolyl-(gamma-L-Glu)(n+1) + ADP + phosphate + H(+)</text>
        <dbReference type="Rhea" id="RHEA:10580"/>
        <dbReference type="Rhea" id="RHEA-COMP:14738"/>
        <dbReference type="Rhea" id="RHEA-COMP:14740"/>
        <dbReference type="ChEBI" id="CHEBI:15378"/>
        <dbReference type="ChEBI" id="CHEBI:29985"/>
        <dbReference type="ChEBI" id="CHEBI:30616"/>
        <dbReference type="ChEBI" id="CHEBI:43474"/>
        <dbReference type="ChEBI" id="CHEBI:141005"/>
        <dbReference type="ChEBI" id="CHEBI:456216"/>
        <dbReference type="EC" id="6.3.2.17"/>
    </reaction>
</comment>
<dbReference type="Pfam" id="PF02875">
    <property type="entry name" value="Mur_ligase_C"/>
    <property type="match status" value="1"/>
</dbReference>
<evidence type="ECO:0000256" key="2">
    <source>
        <dbReference type="ARBA" id="ARBA00002714"/>
    </source>
</evidence>
<dbReference type="AlphaFoldDB" id="A0A917FAG5"/>
<evidence type="ECO:0000256" key="17">
    <source>
        <dbReference type="ARBA" id="ARBA00032510"/>
    </source>
</evidence>
<evidence type="ECO:0000256" key="19">
    <source>
        <dbReference type="ARBA" id="ARBA00047808"/>
    </source>
</evidence>
<dbReference type="NCBIfam" id="TIGR01499">
    <property type="entry name" value="folC"/>
    <property type="match status" value="1"/>
</dbReference>
<comment type="function">
    <text evidence="2">Functions in two distinct reactions of the de novo folate biosynthetic pathway. Catalyzes the addition of a glutamate residue to dihydropteroate (7,8-dihydropteroate or H2Pte) to form dihydrofolate (7,8-dihydrofolate monoglutamate or H2Pte-Glu). Also catalyzes successive additions of L-glutamate to tetrahydrofolate or 10-formyltetrahydrofolate or 5,10-methylenetetrahydrofolate, leading to folylpolyglutamate derivatives.</text>
</comment>
<evidence type="ECO:0000256" key="15">
    <source>
        <dbReference type="ARBA" id="ARBA00030048"/>
    </source>
</evidence>
<comment type="catalytic activity">
    <reaction evidence="20">
        <text>(6R)-5,10-methylenetetrahydrofolyl-(gamma-L-Glu)(n) + L-glutamate + ATP = (6R)-5,10-methylenetetrahydrofolyl-(gamma-L-Glu)(n+1) + ADP + phosphate + H(+)</text>
        <dbReference type="Rhea" id="RHEA:51912"/>
        <dbReference type="Rhea" id="RHEA-COMP:13257"/>
        <dbReference type="Rhea" id="RHEA-COMP:13258"/>
        <dbReference type="ChEBI" id="CHEBI:15378"/>
        <dbReference type="ChEBI" id="CHEBI:29985"/>
        <dbReference type="ChEBI" id="CHEBI:30616"/>
        <dbReference type="ChEBI" id="CHEBI:43474"/>
        <dbReference type="ChEBI" id="CHEBI:136572"/>
        <dbReference type="ChEBI" id="CHEBI:456216"/>
        <dbReference type="EC" id="6.3.2.17"/>
    </reaction>
</comment>
<keyword evidence="14" id="KW-0289">Folate biosynthesis</keyword>
<dbReference type="GO" id="GO:0005737">
    <property type="term" value="C:cytoplasm"/>
    <property type="evidence" value="ECO:0007669"/>
    <property type="project" value="TreeGrafter"/>
</dbReference>
<evidence type="ECO:0000256" key="8">
    <source>
        <dbReference type="ARBA" id="ARBA00019357"/>
    </source>
</evidence>
<evidence type="ECO:0000313" key="25">
    <source>
        <dbReference type="Proteomes" id="UP000632498"/>
    </source>
</evidence>
<keyword evidence="25" id="KW-1185">Reference proteome</keyword>
<evidence type="ECO:0000256" key="9">
    <source>
        <dbReference type="ARBA" id="ARBA00022598"/>
    </source>
</evidence>
<name>A0A917FAG5_9PROT</name>
<evidence type="ECO:0000256" key="10">
    <source>
        <dbReference type="ARBA" id="ARBA00022723"/>
    </source>
</evidence>
<dbReference type="PIRSF" id="PIRSF001563">
    <property type="entry name" value="Folylpolyglu_synth"/>
    <property type="match status" value="1"/>
</dbReference>
<evidence type="ECO:0000256" key="11">
    <source>
        <dbReference type="ARBA" id="ARBA00022741"/>
    </source>
</evidence>
<comment type="cofactor">
    <cofactor evidence="1">
        <name>Mg(2+)</name>
        <dbReference type="ChEBI" id="CHEBI:18420"/>
    </cofactor>
</comment>
<comment type="pathway">
    <text evidence="3">Cofactor biosynthesis; tetrahydrofolate biosynthesis; 7,8-dihydrofolate from 2-amino-4-hydroxy-6-hydroxymethyl-7,8-dihydropteridine diphosphate and 4-aminobenzoate: step 2/2.</text>
</comment>
<evidence type="ECO:0000256" key="12">
    <source>
        <dbReference type="ARBA" id="ARBA00022840"/>
    </source>
</evidence>
<comment type="catalytic activity">
    <reaction evidence="19">
        <text>10-formyltetrahydrofolyl-(gamma-L-Glu)(n) + L-glutamate + ATP = 10-formyltetrahydrofolyl-(gamma-L-Glu)(n+1) + ADP + phosphate + H(+)</text>
        <dbReference type="Rhea" id="RHEA:51904"/>
        <dbReference type="Rhea" id="RHEA-COMP:13088"/>
        <dbReference type="Rhea" id="RHEA-COMP:14300"/>
        <dbReference type="ChEBI" id="CHEBI:15378"/>
        <dbReference type="ChEBI" id="CHEBI:29985"/>
        <dbReference type="ChEBI" id="CHEBI:30616"/>
        <dbReference type="ChEBI" id="CHEBI:43474"/>
        <dbReference type="ChEBI" id="CHEBI:134413"/>
        <dbReference type="ChEBI" id="CHEBI:456216"/>
        <dbReference type="EC" id="6.3.2.17"/>
    </reaction>
</comment>
<comment type="pathway">
    <text evidence="4">Cofactor biosynthesis; tetrahydrofolylpolyglutamate biosynthesis.</text>
</comment>
<evidence type="ECO:0000256" key="3">
    <source>
        <dbReference type="ARBA" id="ARBA00004799"/>
    </source>
</evidence>
<dbReference type="Gene3D" id="3.90.190.20">
    <property type="entry name" value="Mur ligase, C-terminal domain"/>
    <property type="match status" value="1"/>
</dbReference>
<keyword evidence="11" id="KW-0547">Nucleotide-binding</keyword>
<dbReference type="PANTHER" id="PTHR11136:SF0">
    <property type="entry name" value="DIHYDROFOLATE SYNTHETASE-RELATED"/>
    <property type="match status" value="1"/>
</dbReference>
<dbReference type="Proteomes" id="UP000632498">
    <property type="component" value="Unassembled WGS sequence"/>
</dbReference>
<evidence type="ECO:0000256" key="6">
    <source>
        <dbReference type="ARBA" id="ARBA00013023"/>
    </source>
</evidence>
<dbReference type="GO" id="GO:0005524">
    <property type="term" value="F:ATP binding"/>
    <property type="evidence" value="ECO:0007669"/>
    <property type="project" value="UniProtKB-KW"/>
</dbReference>
<dbReference type="InterPro" id="IPR036615">
    <property type="entry name" value="Mur_ligase_C_dom_sf"/>
</dbReference>
<dbReference type="EC" id="6.3.2.12" evidence="6"/>
<keyword evidence="12" id="KW-0067">ATP-binding</keyword>
<evidence type="ECO:0000256" key="21">
    <source>
        <dbReference type="ARBA" id="ARBA00049161"/>
    </source>
</evidence>
<dbReference type="InterPro" id="IPR036565">
    <property type="entry name" value="Mur-like_cat_sf"/>
</dbReference>
<dbReference type="GO" id="GO:0004326">
    <property type="term" value="F:tetrahydrofolylpolyglutamate synthase activity"/>
    <property type="evidence" value="ECO:0007669"/>
    <property type="project" value="UniProtKB-EC"/>
</dbReference>
<dbReference type="InterPro" id="IPR001645">
    <property type="entry name" value="Folylpolyglutamate_synth"/>
</dbReference>
<reference evidence="24" key="1">
    <citation type="journal article" date="2014" name="Int. J. Syst. Evol. Microbiol.">
        <title>Complete genome sequence of Corynebacterium casei LMG S-19264T (=DSM 44701T), isolated from a smear-ripened cheese.</title>
        <authorList>
            <consortium name="US DOE Joint Genome Institute (JGI-PGF)"/>
            <person name="Walter F."/>
            <person name="Albersmeier A."/>
            <person name="Kalinowski J."/>
            <person name="Ruckert C."/>
        </authorList>
    </citation>
    <scope>NUCLEOTIDE SEQUENCE</scope>
    <source>
        <strain evidence="24">CGMCC 1.15254</strain>
    </source>
</reference>
<dbReference type="Pfam" id="PF08245">
    <property type="entry name" value="Mur_ligase_M"/>
    <property type="match status" value="1"/>
</dbReference>
<evidence type="ECO:0000256" key="5">
    <source>
        <dbReference type="ARBA" id="ARBA00008276"/>
    </source>
</evidence>
<dbReference type="Gene3D" id="3.40.1190.10">
    <property type="entry name" value="Mur-like, catalytic domain"/>
    <property type="match status" value="1"/>
</dbReference>
<evidence type="ECO:0000313" key="24">
    <source>
        <dbReference type="EMBL" id="GGF62353.1"/>
    </source>
</evidence>
<dbReference type="EMBL" id="BMHV01000009">
    <property type="protein sequence ID" value="GGF62353.1"/>
    <property type="molecule type" value="Genomic_DNA"/>
</dbReference>
<evidence type="ECO:0000256" key="18">
    <source>
        <dbReference type="ARBA" id="ARBA00047493"/>
    </source>
</evidence>
<dbReference type="GO" id="GO:0046656">
    <property type="term" value="P:folic acid biosynthetic process"/>
    <property type="evidence" value="ECO:0007669"/>
    <property type="project" value="UniProtKB-KW"/>
</dbReference>
<organism evidence="24 25">
    <name type="scientific">Terasakiella brassicae</name>
    <dbReference type="NCBI Taxonomy" id="1634917"/>
    <lineage>
        <taxon>Bacteria</taxon>
        <taxon>Pseudomonadati</taxon>
        <taxon>Pseudomonadota</taxon>
        <taxon>Alphaproteobacteria</taxon>
        <taxon>Rhodospirillales</taxon>
        <taxon>Terasakiellaceae</taxon>
        <taxon>Terasakiella</taxon>
    </lineage>
</organism>
<comment type="catalytic activity">
    <reaction evidence="21">
        <text>7,8-dihydropteroate + L-glutamate + ATP = 7,8-dihydrofolate + ADP + phosphate + H(+)</text>
        <dbReference type="Rhea" id="RHEA:23584"/>
        <dbReference type="ChEBI" id="CHEBI:15378"/>
        <dbReference type="ChEBI" id="CHEBI:17839"/>
        <dbReference type="ChEBI" id="CHEBI:29985"/>
        <dbReference type="ChEBI" id="CHEBI:30616"/>
        <dbReference type="ChEBI" id="CHEBI:43474"/>
        <dbReference type="ChEBI" id="CHEBI:57451"/>
        <dbReference type="ChEBI" id="CHEBI:456216"/>
        <dbReference type="EC" id="6.3.2.12"/>
    </reaction>
</comment>
<dbReference type="SUPFAM" id="SSF53244">
    <property type="entry name" value="MurD-like peptide ligases, peptide-binding domain"/>
    <property type="match status" value="1"/>
</dbReference>
<evidence type="ECO:0000259" key="23">
    <source>
        <dbReference type="Pfam" id="PF08245"/>
    </source>
</evidence>
<protein>
    <recommendedName>
        <fullName evidence="8">Dihydrofolate synthase/folylpolyglutamate synthase</fullName>
        <ecNumber evidence="6">6.3.2.12</ecNumber>
        <ecNumber evidence="7">6.3.2.17</ecNumber>
    </recommendedName>
    <alternativeName>
        <fullName evidence="17">Folylpoly-gamma-glutamate synthetase-dihydrofolate synthetase</fullName>
    </alternativeName>
    <alternativeName>
        <fullName evidence="15">Folylpolyglutamate synthetase</fullName>
    </alternativeName>
    <alternativeName>
        <fullName evidence="16">Tetrahydrofolylpolyglutamate synthase</fullName>
    </alternativeName>
</protein>
<dbReference type="SUPFAM" id="SSF53623">
    <property type="entry name" value="MurD-like peptide ligases, catalytic domain"/>
    <property type="match status" value="1"/>
</dbReference>
<proteinExistence type="inferred from homology"/>
<dbReference type="GO" id="GO:0046872">
    <property type="term" value="F:metal ion binding"/>
    <property type="evidence" value="ECO:0007669"/>
    <property type="project" value="UniProtKB-KW"/>
</dbReference>
<reference evidence="24" key="2">
    <citation type="submission" date="2020-09" db="EMBL/GenBank/DDBJ databases">
        <authorList>
            <person name="Sun Q."/>
            <person name="Zhou Y."/>
        </authorList>
    </citation>
    <scope>NUCLEOTIDE SEQUENCE</scope>
    <source>
        <strain evidence="24">CGMCC 1.15254</strain>
    </source>
</reference>
<evidence type="ECO:0000256" key="13">
    <source>
        <dbReference type="ARBA" id="ARBA00022842"/>
    </source>
</evidence>
<keyword evidence="9" id="KW-0436">Ligase</keyword>
<accession>A0A917FAG5</accession>
<feature type="domain" description="Mur ligase C-terminal" evidence="22">
    <location>
        <begin position="263"/>
        <end position="386"/>
    </location>
</feature>
<dbReference type="InterPro" id="IPR018109">
    <property type="entry name" value="Folylpolyglutamate_synth_CS"/>
</dbReference>
<evidence type="ECO:0000256" key="20">
    <source>
        <dbReference type="ARBA" id="ARBA00049035"/>
    </source>
</evidence>
<evidence type="ECO:0000259" key="22">
    <source>
        <dbReference type="Pfam" id="PF02875"/>
    </source>
</evidence>
<evidence type="ECO:0000256" key="14">
    <source>
        <dbReference type="ARBA" id="ARBA00022909"/>
    </source>
</evidence>
<keyword evidence="10" id="KW-0479">Metal-binding</keyword>
<keyword evidence="13" id="KW-0460">Magnesium</keyword>